<accession>A0A1D6KKS4</accession>
<reference evidence="2" key="1">
    <citation type="submission" date="2015-12" db="EMBL/GenBank/DDBJ databases">
        <title>Update maize B73 reference genome by single molecule sequencing technologies.</title>
        <authorList>
            <consortium name="Maize Genome Sequencing Project"/>
            <person name="Ware D."/>
        </authorList>
    </citation>
    <scope>NUCLEOTIDE SEQUENCE [LARGE SCALE GENOMIC DNA]</scope>
    <source>
        <tissue evidence="2">Seedling</tissue>
    </source>
</reference>
<dbReference type="PROSITE" id="PS51767">
    <property type="entry name" value="PEPTIDASE_A1"/>
    <property type="match status" value="1"/>
</dbReference>
<name>A0A1D6KKS4_MAIZE</name>
<sequence length="156" mass="17689">MRRSRQQIIVKAPLVPCRMVDHPHGTSLPKTGYQFNNVFDWTILKYPQIGSNLRTRAGERTSGVAGPSMDKMEKAPGEAFDRRNPSSPVNQTDSYVQQPHETVSMSLKEINFTVIFDIDSSNLWVPSSKCYFSVCMVFDYVVETILLTLHFCVALK</sequence>
<organism evidence="2">
    <name type="scientific">Zea mays</name>
    <name type="common">Maize</name>
    <dbReference type="NCBI Taxonomy" id="4577"/>
    <lineage>
        <taxon>Eukaryota</taxon>
        <taxon>Viridiplantae</taxon>
        <taxon>Streptophyta</taxon>
        <taxon>Embryophyta</taxon>
        <taxon>Tracheophyta</taxon>
        <taxon>Spermatophyta</taxon>
        <taxon>Magnoliopsida</taxon>
        <taxon>Liliopsida</taxon>
        <taxon>Poales</taxon>
        <taxon>Poaceae</taxon>
        <taxon>PACMAD clade</taxon>
        <taxon>Panicoideae</taxon>
        <taxon>Andropogonodae</taxon>
        <taxon>Andropogoneae</taxon>
        <taxon>Tripsacinae</taxon>
        <taxon>Zea</taxon>
    </lineage>
</organism>
<feature type="compositionally biased region" description="Polar residues" evidence="1">
    <location>
        <begin position="85"/>
        <end position="95"/>
    </location>
</feature>
<dbReference type="Gene3D" id="2.40.70.10">
    <property type="entry name" value="Acid Proteases"/>
    <property type="match status" value="1"/>
</dbReference>
<evidence type="ECO:0000313" key="2">
    <source>
        <dbReference type="EMBL" id="ONM03507.1"/>
    </source>
</evidence>
<protein>
    <submittedName>
        <fullName evidence="2">Uncharacterized protein</fullName>
    </submittedName>
</protein>
<dbReference type="Pfam" id="PF00026">
    <property type="entry name" value="Asp"/>
    <property type="match status" value="1"/>
</dbReference>
<evidence type="ECO:0000256" key="1">
    <source>
        <dbReference type="SAM" id="MobiDB-lite"/>
    </source>
</evidence>
<gene>
    <name evidence="2" type="ORF">ZEAMMB73_Zm00001d031698</name>
</gene>
<dbReference type="InParanoid" id="A0A1D6KKS4"/>
<dbReference type="AlphaFoldDB" id="A0A1D6KKS4"/>
<feature type="compositionally biased region" description="Basic and acidic residues" evidence="1">
    <location>
        <begin position="70"/>
        <end position="84"/>
    </location>
</feature>
<proteinExistence type="predicted"/>
<feature type="region of interest" description="Disordered" evidence="1">
    <location>
        <begin position="58"/>
        <end position="95"/>
    </location>
</feature>
<dbReference type="EMBL" id="CM007647">
    <property type="protein sequence ID" value="ONM03507.1"/>
    <property type="molecule type" value="Genomic_DNA"/>
</dbReference>
<dbReference type="SUPFAM" id="SSF50630">
    <property type="entry name" value="Acid proteases"/>
    <property type="match status" value="1"/>
</dbReference>
<dbReference type="STRING" id="4577.A0A1D6KKS4"/>
<dbReference type="InterPro" id="IPR021109">
    <property type="entry name" value="Peptidase_aspartic_dom_sf"/>
</dbReference>
<dbReference type="InterPro" id="IPR033121">
    <property type="entry name" value="PEPTIDASE_A1"/>
</dbReference>